<protein>
    <recommendedName>
        <fullName evidence="3">Glycosyltransferase family 1 protein</fullName>
    </recommendedName>
</protein>
<reference evidence="2" key="1">
    <citation type="journal article" date="2019" name="Int. J. Syst. Evol. Microbiol.">
        <title>The Global Catalogue of Microorganisms (GCM) 10K type strain sequencing project: providing services to taxonomists for standard genome sequencing and annotation.</title>
        <authorList>
            <consortium name="The Broad Institute Genomics Platform"/>
            <consortium name="The Broad Institute Genome Sequencing Center for Infectious Disease"/>
            <person name="Wu L."/>
            <person name="Ma J."/>
        </authorList>
    </citation>
    <scope>NUCLEOTIDE SEQUENCE [LARGE SCALE GENOMIC DNA]</scope>
    <source>
        <strain evidence="2">CGMCC 1.7030</strain>
    </source>
</reference>
<dbReference type="Proteomes" id="UP001596163">
    <property type="component" value="Unassembled WGS sequence"/>
</dbReference>
<keyword evidence="2" id="KW-1185">Reference proteome</keyword>
<organism evidence="1 2">
    <name type="scientific">Algoriphagus aquatilis</name>
    <dbReference type="NCBI Taxonomy" id="490186"/>
    <lineage>
        <taxon>Bacteria</taxon>
        <taxon>Pseudomonadati</taxon>
        <taxon>Bacteroidota</taxon>
        <taxon>Cytophagia</taxon>
        <taxon>Cytophagales</taxon>
        <taxon>Cyclobacteriaceae</taxon>
        <taxon>Algoriphagus</taxon>
    </lineage>
</organism>
<gene>
    <name evidence="1" type="ORF">ACFPIK_00725</name>
</gene>
<evidence type="ECO:0000313" key="1">
    <source>
        <dbReference type="EMBL" id="MFC5190271.1"/>
    </source>
</evidence>
<comment type="caution">
    <text evidence="1">The sequence shown here is derived from an EMBL/GenBank/DDBJ whole genome shotgun (WGS) entry which is preliminary data.</text>
</comment>
<name>A0ABW0BS85_9BACT</name>
<evidence type="ECO:0000313" key="2">
    <source>
        <dbReference type="Proteomes" id="UP001596163"/>
    </source>
</evidence>
<dbReference type="EMBL" id="JBHSKS010000001">
    <property type="protein sequence ID" value="MFC5190271.1"/>
    <property type="molecule type" value="Genomic_DNA"/>
</dbReference>
<proteinExistence type="predicted"/>
<dbReference type="RefSeq" id="WP_377911184.1">
    <property type="nucleotide sequence ID" value="NZ_JBHSKS010000001.1"/>
</dbReference>
<accession>A0ABW0BS85</accession>
<evidence type="ECO:0008006" key="3">
    <source>
        <dbReference type="Google" id="ProtNLM"/>
    </source>
</evidence>
<sequence>MPKINVLNIPNYYCSYYHFGLEQLADLRYTPNQEFAHLNNKPFLVIEYQGKIAVIENDDPIGVDKKSYDACDLYFATNKLLAREDYNWSKVNSIYPHYSINNCWEYLRLFGVNGALNIGAKEFLRQWYILYRRPDFINMGRRHLEGNYVFFAGSIWKKEPWANQIRADFVIACQSNPLINFEGGMNPRSDGDLCGLPLSVMDKRYTPGDFAEKSSRSVIGFSNPAVLDAVSWRLAEYWNYSCFVLGFPFKIDMPTLPEHGKHMHYVQDSAEFTEVLTFVMKNSSYREKVSQGGKDFFESNCLPKIQAKRILDLLENS</sequence>